<dbReference type="AlphaFoldDB" id="A0A1J8QKD6"/>
<proteinExistence type="predicted"/>
<protein>
    <submittedName>
        <fullName evidence="2">Uncharacterized protein</fullName>
    </submittedName>
</protein>
<feature type="compositionally biased region" description="Polar residues" evidence="1">
    <location>
        <begin position="185"/>
        <end position="205"/>
    </location>
</feature>
<evidence type="ECO:0000313" key="2">
    <source>
        <dbReference type="EMBL" id="OJA20363.1"/>
    </source>
</evidence>
<keyword evidence="3" id="KW-1185">Reference proteome</keyword>
<accession>A0A1J8QKD6</accession>
<feature type="compositionally biased region" description="Acidic residues" evidence="1">
    <location>
        <begin position="175"/>
        <end position="184"/>
    </location>
</feature>
<comment type="caution">
    <text evidence="2">The sequence shown here is derived from an EMBL/GenBank/DDBJ whole genome shotgun (WGS) entry which is preliminary data.</text>
</comment>
<name>A0A1J8QKD6_9AGAM</name>
<sequence>MTLTVADTPAKVPSLCREGVKVLVHQFNLYRKVTEALNEDAPSEDSHSGVNIHASITDYFFQVLLAFCGEVNGTRRMSNETWRSAHLDYHFSMALLDNAFDSEEQASALKKIGLSWEKFRHGKVFTGVKQLQGRKFHDSFCKDGDNLCGGPHLHINSIDDMVSRTLDEYTAPDQVDLDMEESNDEGQTTELPPRSANTNHKGNSKISKDNNCDNILPSTTLVEKLANPRKSMEGGSCVGKSMQRAQGKGKCHTRVSQDEDSAISGVPKQDAIALTSREEDEVLQKPDYPTGYDDTELPPMCEGWDDWHRITFQKGRSHPFLKLATWFLLRSRQLAKIDVNSALDNVLIERHPADVTYDNDDEYYEALGMERMYSAIVNMEERPSHLTHLFHALGKLFDQSAMEANNPDIRPVPSPPTVVERILSDEDNEWLIPAVDGLHEECNDASLAVHDMEPSTTPVFRAIRGIDKGINDVKRKRTISNAKSPRKKQRGRGSMKGIKHMMAPMEAMLIASDASTDRNATSISPSVTEHLSDVHMDEQSDTSDLKVLPPTSSMQYAASTTLNPPPSQIDPTQPGEQVAFALNLSFRHQAEGHRAHQVTEKS</sequence>
<gene>
    <name evidence="2" type="ORF">AZE42_07310</name>
</gene>
<dbReference type="EMBL" id="LVVM01000587">
    <property type="protein sequence ID" value="OJA20363.1"/>
    <property type="molecule type" value="Genomic_DNA"/>
</dbReference>
<evidence type="ECO:0000256" key="1">
    <source>
        <dbReference type="SAM" id="MobiDB-lite"/>
    </source>
</evidence>
<feature type="region of interest" description="Disordered" evidence="1">
    <location>
        <begin position="174"/>
        <end position="267"/>
    </location>
</feature>
<evidence type="ECO:0000313" key="3">
    <source>
        <dbReference type="Proteomes" id="UP000183567"/>
    </source>
</evidence>
<organism evidence="2 3">
    <name type="scientific">Rhizopogon vesiculosus</name>
    <dbReference type="NCBI Taxonomy" id="180088"/>
    <lineage>
        <taxon>Eukaryota</taxon>
        <taxon>Fungi</taxon>
        <taxon>Dikarya</taxon>
        <taxon>Basidiomycota</taxon>
        <taxon>Agaricomycotina</taxon>
        <taxon>Agaricomycetes</taxon>
        <taxon>Agaricomycetidae</taxon>
        <taxon>Boletales</taxon>
        <taxon>Suillineae</taxon>
        <taxon>Rhizopogonaceae</taxon>
        <taxon>Rhizopogon</taxon>
    </lineage>
</organism>
<reference evidence="2 3" key="1">
    <citation type="submission" date="2016-03" db="EMBL/GenBank/DDBJ databases">
        <title>Comparative genomics of the ectomycorrhizal sister species Rhizopogon vinicolor and Rhizopogon vesiculosus (Basidiomycota: Boletales) reveals a divergence of the mating type B locus.</title>
        <authorList>
            <person name="Mujic A.B."/>
            <person name="Kuo A."/>
            <person name="Tritt A."/>
            <person name="Lipzen A."/>
            <person name="Chen C."/>
            <person name="Johnson J."/>
            <person name="Sharma A."/>
            <person name="Barry K."/>
            <person name="Grigoriev I.V."/>
            <person name="Spatafora J.W."/>
        </authorList>
    </citation>
    <scope>NUCLEOTIDE SEQUENCE [LARGE SCALE GENOMIC DNA]</scope>
    <source>
        <strain evidence="2 3">AM-OR11-056</strain>
    </source>
</reference>
<dbReference type="OrthoDB" id="2667311at2759"/>
<dbReference type="Proteomes" id="UP000183567">
    <property type="component" value="Unassembled WGS sequence"/>
</dbReference>
<feature type="compositionally biased region" description="Polar residues" evidence="1">
    <location>
        <begin position="212"/>
        <end position="221"/>
    </location>
</feature>
<feature type="region of interest" description="Disordered" evidence="1">
    <location>
        <begin position="556"/>
        <end position="575"/>
    </location>
</feature>